<feature type="signal peptide" evidence="1">
    <location>
        <begin position="1"/>
        <end position="27"/>
    </location>
</feature>
<dbReference type="PROSITE" id="PS51257">
    <property type="entry name" value="PROKAR_LIPOPROTEIN"/>
    <property type="match status" value="1"/>
</dbReference>
<accession>A0A6I4SLS0</accession>
<organism evidence="2 3">
    <name type="scientific">Pontixanthobacter gangjinensis</name>
    <dbReference type="NCBI Taxonomy" id="1028742"/>
    <lineage>
        <taxon>Bacteria</taxon>
        <taxon>Pseudomonadati</taxon>
        <taxon>Pseudomonadota</taxon>
        <taxon>Alphaproteobacteria</taxon>
        <taxon>Sphingomonadales</taxon>
        <taxon>Erythrobacteraceae</taxon>
        <taxon>Pontixanthobacter</taxon>
    </lineage>
</organism>
<feature type="chain" id="PRO_5026313824" description="Lipoprotein" evidence="1">
    <location>
        <begin position="28"/>
        <end position="249"/>
    </location>
</feature>
<sequence>MAIFKRVNALKGAVPLAALALAVSACSAPKTREQVSQEFEEGLLAAPDTKAFWEAVKQDFPAEFDELVGRGVDAEMKSSLSKDDGIAIGKQWLGELEAMHGQSVKLAPNAQIAALLDSTLNLMKTFEVSDKPSCAKLAVGETFDTSLMSSRVQNAVQRNKVDLIRAMAGGQSHPQPRSEPAEGDYQALYARMRGLGTDERLMKILGDEGRLMRAAPEDQCSIGVFLYEAMDQLPEDQSARLGAFLLSPA</sequence>
<evidence type="ECO:0000313" key="2">
    <source>
        <dbReference type="EMBL" id="MXO56624.1"/>
    </source>
</evidence>
<dbReference type="Proteomes" id="UP000468943">
    <property type="component" value="Unassembled WGS sequence"/>
</dbReference>
<protein>
    <recommendedName>
        <fullName evidence="4">Lipoprotein</fullName>
    </recommendedName>
</protein>
<evidence type="ECO:0008006" key="4">
    <source>
        <dbReference type="Google" id="ProtNLM"/>
    </source>
</evidence>
<comment type="caution">
    <text evidence="2">The sequence shown here is derived from an EMBL/GenBank/DDBJ whole genome shotgun (WGS) entry which is preliminary data.</text>
</comment>
<keyword evidence="3" id="KW-1185">Reference proteome</keyword>
<reference evidence="2 3" key="1">
    <citation type="submission" date="2019-12" db="EMBL/GenBank/DDBJ databases">
        <title>Genomic-based taxomic classification of the family Erythrobacteraceae.</title>
        <authorList>
            <person name="Xu L."/>
        </authorList>
    </citation>
    <scope>NUCLEOTIDE SEQUENCE [LARGE SCALE GENOMIC DNA]</scope>
    <source>
        <strain evidence="2 3">JCM 17802</strain>
    </source>
</reference>
<keyword evidence="1" id="KW-0732">Signal</keyword>
<evidence type="ECO:0000313" key="3">
    <source>
        <dbReference type="Proteomes" id="UP000468943"/>
    </source>
</evidence>
<dbReference type="EMBL" id="WTYS01000001">
    <property type="protein sequence ID" value="MXO56624.1"/>
    <property type="molecule type" value="Genomic_DNA"/>
</dbReference>
<proteinExistence type="predicted"/>
<dbReference type="AlphaFoldDB" id="A0A6I4SLS0"/>
<name>A0A6I4SLS0_9SPHN</name>
<evidence type="ECO:0000256" key="1">
    <source>
        <dbReference type="SAM" id="SignalP"/>
    </source>
</evidence>
<gene>
    <name evidence="2" type="ORF">GRI36_06985</name>
</gene>
<dbReference type="RefSeq" id="WP_160597803.1">
    <property type="nucleotide sequence ID" value="NZ_WTYS01000001.1"/>
</dbReference>